<dbReference type="InterPro" id="IPR037925">
    <property type="entry name" value="FlgE/F/G-like"/>
</dbReference>
<feature type="domain" description="Flagellar basal body rod protein N-terminal" evidence="2">
    <location>
        <begin position="8"/>
        <end position="38"/>
    </location>
</feature>
<evidence type="ECO:0000259" key="2">
    <source>
        <dbReference type="Pfam" id="PF00460"/>
    </source>
</evidence>
<evidence type="ECO:0000256" key="1">
    <source>
        <dbReference type="ARBA" id="ARBA00009677"/>
    </source>
</evidence>
<accession>A0A4P8XP28</accession>
<evidence type="ECO:0000259" key="4">
    <source>
        <dbReference type="Pfam" id="PF22692"/>
    </source>
</evidence>
<name>A0A4P8XP28_9BACL</name>
<gene>
    <name evidence="5" type="ORF">E6C60_3891</name>
</gene>
<dbReference type="Pfam" id="PF00460">
    <property type="entry name" value="Flg_bb_rod"/>
    <property type="match status" value="1"/>
</dbReference>
<keyword evidence="5" id="KW-0966">Cell projection</keyword>
<reference evidence="5 6" key="1">
    <citation type="submission" date="2019-05" db="EMBL/GenBank/DDBJ databases">
        <authorList>
            <person name="Chen C."/>
        </authorList>
    </citation>
    <scope>NUCLEOTIDE SEQUENCE [LARGE SCALE GENOMIC DNA]</scope>
    <source>
        <strain evidence="5 6">HB172198</strain>
    </source>
</reference>
<dbReference type="PANTHER" id="PTHR30435:SF19">
    <property type="entry name" value="FLAGELLAR BASAL-BODY ROD PROTEIN FLGG"/>
    <property type="match status" value="1"/>
</dbReference>
<dbReference type="Pfam" id="PF22692">
    <property type="entry name" value="LlgE_F_G_D1"/>
    <property type="match status" value="1"/>
</dbReference>
<proteinExistence type="inferred from homology"/>
<keyword evidence="5" id="KW-0282">Flagellum</keyword>
<organism evidence="5 6">
    <name type="scientific">Paenibacillus algicola</name>
    <dbReference type="NCBI Taxonomy" id="2565926"/>
    <lineage>
        <taxon>Bacteria</taxon>
        <taxon>Bacillati</taxon>
        <taxon>Bacillota</taxon>
        <taxon>Bacilli</taxon>
        <taxon>Bacillales</taxon>
        <taxon>Paenibacillaceae</taxon>
        <taxon>Paenibacillus</taxon>
    </lineage>
</organism>
<keyword evidence="6" id="KW-1185">Reference proteome</keyword>
<evidence type="ECO:0000259" key="3">
    <source>
        <dbReference type="Pfam" id="PF06429"/>
    </source>
</evidence>
<feature type="domain" description="Flagellar basal-body/hook protein C-terminal" evidence="3">
    <location>
        <begin position="245"/>
        <end position="289"/>
    </location>
</feature>
<comment type="similarity">
    <text evidence="1">Belongs to the flagella basal body rod proteins family.</text>
</comment>
<dbReference type="Pfam" id="PF06429">
    <property type="entry name" value="Flg_bbr_C"/>
    <property type="match status" value="1"/>
</dbReference>
<dbReference type="GO" id="GO:0009288">
    <property type="term" value="C:bacterial-type flagellum"/>
    <property type="evidence" value="ECO:0007669"/>
    <property type="project" value="TreeGrafter"/>
</dbReference>
<evidence type="ECO:0000313" key="5">
    <source>
        <dbReference type="EMBL" id="QCT04596.1"/>
    </source>
</evidence>
<dbReference type="InterPro" id="IPR010930">
    <property type="entry name" value="Flg_bb/hook_C_dom"/>
</dbReference>
<evidence type="ECO:0000313" key="6">
    <source>
        <dbReference type="Proteomes" id="UP000300879"/>
    </source>
</evidence>
<protein>
    <submittedName>
        <fullName evidence="5">Flagellar hook-basal body protein</fullName>
    </submittedName>
</protein>
<dbReference type="KEGG" id="palo:E6C60_3891"/>
<dbReference type="InterPro" id="IPR053967">
    <property type="entry name" value="LlgE_F_G-like_D1"/>
</dbReference>
<dbReference type="GO" id="GO:0071978">
    <property type="term" value="P:bacterial-type flagellum-dependent swarming motility"/>
    <property type="evidence" value="ECO:0007669"/>
    <property type="project" value="TreeGrafter"/>
</dbReference>
<dbReference type="PANTHER" id="PTHR30435">
    <property type="entry name" value="FLAGELLAR PROTEIN"/>
    <property type="match status" value="1"/>
</dbReference>
<dbReference type="AlphaFoldDB" id="A0A4P8XP28"/>
<dbReference type="InterPro" id="IPR001444">
    <property type="entry name" value="Flag_bb_rod_N"/>
</dbReference>
<sequence>MLDVLRGLYNAAAGMVTQQRRHDTVTQNISNVNTAGYKQNDTVIRSFPEVLVSMIGGEPGNPRHVIGKLNTGVFAEESIALHLQGDLRETGQASDFAIVSELNVIDEDTGLGMVFDGSGRHVGEDGEVTYRPQAFFTVQDNNGNLRYTRSGEFRVGPEGQVLTSAGFQVLGADNQPIVLTGGAADLTVNEQGFILDGAGNPTGQTLGVAVVSAPNDLVKEGNGLYRLNNEDGFRMLAAGDNVIIRQGYIEASNVDASKSMVELTAALRAYETNQKVVQFYDRSLEKAVNEIGRV</sequence>
<keyword evidence="5" id="KW-0969">Cilium</keyword>
<dbReference type="SUPFAM" id="SSF117143">
    <property type="entry name" value="Flagellar hook protein flgE"/>
    <property type="match status" value="1"/>
</dbReference>
<feature type="domain" description="Flagellar hook protein FlgE/F/G-like D1" evidence="4">
    <location>
        <begin position="134"/>
        <end position="194"/>
    </location>
</feature>
<dbReference type="Proteomes" id="UP000300879">
    <property type="component" value="Chromosome"/>
</dbReference>
<dbReference type="EMBL" id="CP040396">
    <property type="protein sequence ID" value="QCT04596.1"/>
    <property type="molecule type" value="Genomic_DNA"/>
</dbReference>